<evidence type="ECO:0000313" key="2">
    <source>
        <dbReference type="EMBL" id="EPR11474.1"/>
    </source>
</evidence>
<evidence type="ECO:0000256" key="1">
    <source>
        <dbReference type="SAM" id="SignalP"/>
    </source>
</evidence>
<reference evidence="2 3" key="1">
    <citation type="journal article" date="2013" name="Genome Announc.">
        <title>Draft Genome Sequence of the Cellulolytic Bacterium Clostridium papyrosolvens C7 (ATCC 700395).</title>
        <authorList>
            <person name="Zepeda V."/>
            <person name="Dassa B."/>
            <person name="Borovok I."/>
            <person name="Lamed R."/>
            <person name="Bayer E.A."/>
            <person name="Cate J.H."/>
        </authorList>
    </citation>
    <scope>NUCLEOTIDE SEQUENCE [LARGE SCALE GENOMIC DNA]</scope>
    <source>
        <strain evidence="2 3">C7</strain>
    </source>
</reference>
<dbReference type="STRING" id="1330534.L323_11715"/>
<feature type="signal peptide" evidence="1">
    <location>
        <begin position="1"/>
        <end position="28"/>
    </location>
</feature>
<keyword evidence="1" id="KW-0732">Signal</keyword>
<organism evidence="2 3">
    <name type="scientific">Ruminiclostridium papyrosolvens C7</name>
    <dbReference type="NCBI Taxonomy" id="1330534"/>
    <lineage>
        <taxon>Bacteria</taxon>
        <taxon>Bacillati</taxon>
        <taxon>Bacillota</taxon>
        <taxon>Clostridia</taxon>
        <taxon>Eubacteriales</taxon>
        <taxon>Oscillospiraceae</taxon>
        <taxon>Ruminiclostridium</taxon>
    </lineage>
</organism>
<protein>
    <submittedName>
        <fullName evidence="2">Uncharacterized protein</fullName>
    </submittedName>
</protein>
<dbReference type="AlphaFoldDB" id="U4R1Z4"/>
<evidence type="ECO:0000313" key="3">
    <source>
        <dbReference type="Proteomes" id="UP000016860"/>
    </source>
</evidence>
<dbReference type="PATRIC" id="fig|1330534.3.peg.2336"/>
<proteinExistence type="predicted"/>
<dbReference type="OrthoDB" id="1863100at2"/>
<dbReference type="Proteomes" id="UP000016860">
    <property type="component" value="Unassembled WGS sequence"/>
</dbReference>
<sequence length="102" mass="10917">MKKKILKKGLIMLIVCILSIGSAFSAYAACAHTFNGSYETTKEPTCTATGTKVGKCTKCGVVVTTVTIPALGHSYGEWIKYTTGGVTYSIHVCTRCGHSEYK</sequence>
<feature type="chain" id="PRO_5004653745" evidence="1">
    <location>
        <begin position="29"/>
        <end position="102"/>
    </location>
</feature>
<dbReference type="EMBL" id="ATAY01000039">
    <property type="protein sequence ID" value="EPR11474.1"/>
    <property type="molecule type" value="Genomic_DNA"/>
</dbReference>
<gene>
    <name evidence="2" type="ORF">L323_11715</name>
</gene>
<name>U4R1Z4_9FIRM</name>
<accession>U4R1Z4</accession>
<comment type="caution">
    <text evidence="2">The sequence shown here is derived from an EMBL/GenBank/DDBJ whole genome shotgun (WGS) entry which is preliminary data.</text>
</comment>
<dbReference type="RefSeq" id="WP_020815841.1">
    <property type="nucleotide sequence ID" value="NZ_ATAY01000039.1"/>
</dbReference>